<name>A0A9J7AMG0_9PROT</name>
<evidence type="ECO:0000313" key="3">
    <source>
        <dbReference type="Proteomes" id="UP001060336"/>
    </source>
</evidence>
<keyword evidence="3" id="KW-1185">Reference proteome</keyword>
<dbReference type="PANTHER" id="PTHR43072">
    <property type="entry name" value="N-ACETYLTRANSFERASE"/>
    <property type="match status" value="1"/>
</dbReference>
<dbReference type="EMBL" id="CP102480">
    <property type="protein sequence ID" value="UUX48146.1"/>
    <property type="molecule type" value="Genomic_DNA"/>
</dbReference>
<dbReference type="KEGG" id="naci:NUH88_12035"/>
<gene>
    <name evidence="2" type="ORF">NUH88_12035</name>
</gene>
<dbReference type="GO" id="GO:0016747">
    <property type="term" value="F:acyltransferase activity, transferring groups other than amino-acyl groups"/>
    <property type="evidence" value="ECO:0007669"/>
    <property type="project" value="InterPro"/>
</dbReference>
<feature type="domain" description="N-acetyltransferase" evidence="1">
    <location>
        <begin position="4"/>
        <end position="167"/>
    </location>
</feature>
<accession>A0A9J7AMG0</accession>
<evidence type="ECO:0000313" key="2">
    <source>
        <dbReference type="EMBL" id="UUX48146.1"/>
    </source>
</evidence>
<dbReference type="CDD" id="cd04301">
    <property type="entry name" value="NAT_SF"/>
    <property type="match status" value="1"/>
</dbReference>
<dbReference type="PROSITE" id="PS51186">
    <property type="entry name" value="GNAT"/>
    <property type="match status" value="1"/>
</dbReference>
<dbReference type="Pfam" id="PF13420">
    <property type="entry name" value="Acetyltransf_4"/>
    <property type="match status" value="1"/>
</dbReference>
<reference evidence="2" key="1">
    <citation type="submission" date="2022-08" db="EMBL/GenBank/DDBJ databases">
        <title>Nisaea acidiphila sp. nov., isolated from a marine algal debris and emended description of the genus Nisaea Urios et al. 2008.</title>
        <authorList>
            <person name="Kwon K."/>
        </authorList>
    </citation>
    <scope>NUCLEOTIDE SEQUENCE</scope>
    <source>
        <strain evidence="2">MEBiC11861</strain>
    </source>
</reference>
<dbReference type="SUPFAM" id="SSF55729">
    <property type="entry name" value="Acyl-CoA N-acyltransferases (Nat)"/>
    <property type="match status" value="1"/>
</dbReference>
<organism evidence="2 3">
    <name type="scientific">Nisaea acidiphila</name>
    <dbReference type="NCBI Taxonomy" id="1862145"/>
    <lineage>
        <taxon>Bacteria</taxon>
        <taxon>Pseudomonadati</taxon>
        <taxon>Pseudomonadota</taxon>
        <taxon>Alphaproteobacteria</taxon>
        <taxon>Rhodospirillales</taxon>
        <taxon>Thalassobaculaceae</taxon>
        <taxon>Nisaea</taxon>
    </lineage>
</organism>
<dbReference type="RefSeq" id="WP_257766654.1">
    <property type="nucleotide sequence ID" value="NZ_CP102480.1"/>
</dbReference>
<dbReference type="Gene3D" id="3.40.630.30">
    <property type="match status" value="1"/>
</dbReference>
<sequence>MSETRIRDAREEDIPQIAAIYRTHVLSGTATFEETPPDEAEMARRLAAVLASGHFWLCAERDEAVVGYAYATQHKARSAYRFTAEDSIYLRPETSGIGIGTRLLGELIARASAIGFREMLAVIGDSTNAGSIGLHRKLGFRHVGTARGIGWKFGQPVDVVYMQKSLSVPARRTEPPHFSTLNKK</sequence>
<dbReference type="AlphaFoldDB" id="A0A9J7AMG0"/>
<dbReference type="InterPro" id="IPR000182">
    <property type="entry name" value="GNAT_dom"/>
</dbReference>
<dbReference type="PANTHER" id="PTHR43072:SF8">
    <property type="entry name" value="ACYLTRANSFERASE FABY-RELATED"/>
    <property type="match status" value="1"/>
</dbReference>
<protein>
    <submittedName>
        <fullName evidence="2">GNAT family N-acetyltransferase</fullName>
    </submittedName>
</protein>
<evidence type="ECO:0000259" key="1">
    <source>
        <dbReference type="PROSITE" id="PS51186"/>
    </source>
</evidence>
<proteinExistence type="predicted"/>
<dbReference type="Proteomes" id="UP001060336">
    <property type="component" value="Chromosome"/>
</dbReference>
<dbReference type="InterPro" id="IPR016181">
    <property type="entry name" value="Acyl_CoA_acyltransferase"/>
</dbReference>